<gene>
    <name evidence="1" type="ORF">DSM25559_3827</name>
</gene>
<evidence type="ECO:0000313" key="2">
    <source>
        <dbReference type="Proteomes" id="UP000187891"/>
    </source>
</evidence>
<protein>
    <submittedName>
        <fullName evidence="1">Uncharacterized protein</fullName>
    </submittedName>
</protein>
<name>A0A1R3U481_9HYPH</name>
<dbReference type="AlphaFoldDB" id="A0A1R3U481"/>
<evidence type="ECO:0000313" key="1">
    <source>
        <dbReference type="EMBL" id="SCX31908.1"/>
    </source>
</evidence>
<dbReference type="STRING" id="1907666.DSM25559_3827"/>
<sequence length="609" mass="67471">MVVQPQTTVRDIMRVTFPNGYIDYDSYLRRLAAAQHGSISDVKLCTDFEAPPVSAVDLFALTGQLLLRSGAYHHVSPQVNGATQKRMILVDQSDRERWRAVGEVWSGRGQKQLPAPPISLLDAWKMLSLSFDEPIFKAAGNQKRAREWWKVALELFAIADEAALDIGFDTEAPGKSAQSLFIERPIREALKVGSHSDAQLRPFTMSAADPDHVCVLPKSRTARMGCTLRSLSHNLSLLPERGVARAYWSLAPETEEVPDASDPKPFNVVILPIPFAIRASAFKGFPSEEGSWGWFDVEAHWCAPSGGTLEPNGLATFLMFVDGVLDNAAKDSGPVHGLILPEVALSEDVFRALCEHLKGRQEFELLVSGLFDARVPSAKHLRSGNFTGMARFLRTPEKQGFDISIREKHHRWKLDRSQIETYSLGASLDINRGWWEHIDILSRSIDVFVLRGNATITTLICEDLARNDPCQELIRSIGPNFVIALLMDGPQLKHRWPARYATVLADDPGSSVLTVTSLGLIRRSNATGKYPESNQIGLFQDDAGDVTELKLPTNAQALCLTLQPTKITERTLDGRRDKGDAQSWRLAGIQPVFVEKPEPSILAGQWPSD</sequence>
<reference evidence="1" key="1">
    <citation type="submission" date="2016-10" db="EMBL/GenBank/DDBJ databases">
        <authorList>
            <person name="de Groot N.N."/>
        </authorList>
    </citation>
    <scope>NUCLEOTIDE SEQUENCE [LARGE SCALE GENOMIC DNA]</scope>
    <source>
        <strain evidence="1">DSM25559</strain>
    </source>
</reference>
<dbReference type="EMBL" id="FMUE01000010">
    <property type="protein sequence ID" value="SCX31908.1"/>
    <property type="molecule type" value="Genomic_DNA"/>
</dbReference>
<accession>A0A1R3U481</accession>
<organism evidence="1 2">
    <name type="scientific">Agrobacterium rosae</name>
    <dbReference type="NCBI Taxonomy" id="1972867"/>
    <lineage>
        <taxon>Bacteria</taxon>
        <taxon>Pseudomonadati</taxon>
        <taxon>Pseudomonadota</taxon>
        <taxon>Alphaproteobacteria</taxon>
        <taxon>Hyphomicrobiales</taxon>
        <taxon>Rhizobiaceae</taxon>
        <taxon>Rhizobium/Agrobacterium group</taxon>
        <taxon>Agrobacterium</taxon>
    </lineage>
</organism>
<dbReference type="Proteomes" id="UP000187891">
    <property type="component" value="Unassembled WGS sequence"/>
</dbReference>
<proteinExistence type="predicted"/>